<gene>
    <name evidence="1" type="ORF">AGERDE_LOCUS6936</name>
</gene>
<keyword evidence="2" id="KW-1185">Reference proteome</keyword>
<evidence type="ECO:0000313" key="1">
    <source>
        <dbReference type="EMBL" id="CAG8556494.1"/>
    </source>
</evidence>
<evidence type="ECO:0000313" key="2">
    <source>
        <dbReference type="Proteomes" id="UP000789831"/>
    </source>
</evidence>
<name>A0A9N9B814_9GLOM</name>
<accession>A0A9N9B814</accession>
<protein>
    <submittedName>
        <fullName evidence="1">73_t:CDS:1</fullName>
    </submittedName>
</protein>
<reference evidence="1" key="1">
    <citation type="submission" date="2021-06" db="EMBL/GenBank/DDBJ databases">
        <authorList>
            <person name="Kallberg Y."/>
            <person name="Tangrot J."/>
            <person name="Rosling A."/>
        </authorList>
    </citation>
    <scope>NUCLEOTIDE SEQUENCE</scope>
    <source>
        <strain evidence="1">MT106</strain>
    </source>
</reference>
<organism evidence="1 2">
    <name type="scientific">Ambispora gerdemannii</name>
    <dbReference type="NCBI Taxonomy" id="144530"/>
    <lineage>
        <taxon>Eukaryota</taxon>
        <taxon>Fungi</taxon>
        <taxon>Fungi incertae sedis</taxon>
        <taxon>Mucoromycota</taxon>
        <taxon>Glomeromycotina</taxon>
        <taxon>Glomeromycetes</taxon>
        <taxon>Archaeosporales</taxon>
        <taxon>Ambisporaceae</taxon>
        <taxon>Ambispora</taxon>
    </lineage>
</organism>
<dbReference type="AlphaFoldDB" id="A0A9N9B814"/>
<proteinExistence type="predicted"/>
<comment type="caution">
    <text evidence="1">The sequence shown here is derived from an EMBL/GenBank/DDBJ whole genome shotgun (WGS) entry which is preliminary data.</text>
</comment>
<dbReference type="EMBL" id="CAJVPL010001164">
    <property type="protein sequence ID" value="CAG8556494.1"/>
    <property type="molecule type" value="Genomic_DNA"/>
</dbReference>
<feature type="non-terminal residue" evidence="1">
    <location>
        <position position="1"/>
    </location>
</feature>
<sequence length="74" mass="8688">RSDETDMVGIVKYLHVTCERIGYRDRNRFSTENRFSSTFYDDDDDSGDDVMTGLWFFSLHVDFSFFTGIIEVVL</sequence>
<dbReference type="Proteomes" id="UP000789831">
    <property type="component" value="Unassembled WGS sequence"/>
</dbReference>